<comment type="caution">
    <text evidence="2">The sequence shown here is derived from an EMBL/GenBank/DDBJ whole genome shotgun (WGS) entry which is preliminary data.</text>
</comment>
<accession>A0A2W2BDZ0</accession>
<evidence type="ECO:0000256" key="1">
    <source>
        <dbReference type="SAM" id="SignalP"/>
    </source>
</evidence>
<dbReference type="PROSITE" id="PS51257">
    <property type="entry name" value="PROKAR_LIPOPROTEIN"/>
    <property type="match status" value="1"/>
</dbReference>
<keyword evidence="3" id="KW-1185">Reference proteome</keyword>
<sequence>MKRLLPLLLLLIFSCSIAARATHLMGGDLIVTHNSGNNYTVTITLYRDTTGIPLTSVDFLYVDSLSATTNQFVGVLQTTVNRNWTLGTALIPSFPYGIEVGVYTYDVNLVPGNTYRFVYSNCCRNGAIQNATAPLNENMVLYTDFQAPAAANNSSPDFLAMPVAYFPVNTPITYNPLPYDPDADSIAWGLNTPIGAYQAPTAMVSVAGFTTPPGATTGPFTMNPVTGEISWQPNTLGNFIQSFEVKEYRNGVQIGTIIRDMQYVVIPGGGATPSFSMVSPYMTNSGDGYYYVYYDPGQQLNFSISGQEASSTANLQMQAYGGVFQMAVPAMFGVTGSGNNITGNFTWTPPVTYTKDETIVFRLRDGMFSQDFTLVMRKNPSPASVGNVTAAMNSVRIFPNPAHDQVTVMLDLKNDIQGNICLYNALGQKARTIYDGKLVKGKYQLRDDFNLPAGMYQLVVRDNGQVLKTERLLVQ</sequence>
<name>A0A2W2BDZ0_9BACT</name>
<evidence type="ECO:0000313" key="2">
    <source>
        <dbReference type="EMBL" id="PZF74479.1"/>
    </source>
</evidence>
<organism evidence="2 3">
    <name type="scientific">Taibaiella soli</name>
    <dbReference type="NCBI Taxonomy" id="1649169"/>
    <lineage>
        <taxon>Bacteria</taxon>
        <taxon>Pseudomonadati</taxon>
        <taxon>Bacteroidota</taxon>
        <taxon>Chitinophagia</taxon>
        <taxon>Chitinophagales</taxon>
        <taxon>Chitinophagaceae</taxon>
        <taxon>Taibaiella</taxon>
    </lineage>
</organism>
<dbReference type="InterPro" id="IPR026444">
    <property type="entry name" value="Secre_tail"/>
</dbReference>
<keyword evidence="1" id="KW-0732">Signal</keyword>
<feature type="signal peptide" evidence="1">
    <location>
        <begin position="1"/>
        <end position="18"/>
    </location>
</feature>
<evidence type="ECO:0000313" key="3">
    <source>
        <dbReference type="Proteomes" id="UP000248745"/>
    </source>
</evidence>
<feature type="chain" id="PRO_5016054483" description="Secretion system C-terminal sorting domain-containing protein" evidence="1">
    <location>
        <begin position="19"/>
        <end position="475"/>
    </location>
</feature>
<reference evidence="2 3" key="1">
    <citation type="submission" date="2018-06" db="EMBL/GenBank/DDBJ databases">
        <title>Mucibacter soli gen. nov., sp. nov., a new member of the family Chitinophagaceae producing mucin.</title>
        <authorList>
            <person name="Kim M.-K."/>
            <person name="Park S."/>
            <person name="Kim T.-S."/>
            <person name="Joung Y."/>
            <person name="Han J.-H."/>
            <person name="Kim S.B."/>
        </authorList>
    </citation>
    <scope>NUCLEOTIDE SEQUENCE [LARGE SCALE GENOMIC DNA]</scope>
    <source>
        <strain evidence="2 3">R1-15</strain>
    </source>
</reference>
<dbReference type="EMBL" id="QKTW01000003">
    <property type="protein sequence ID" value="PZF74479.1"/>
    <property type="molecule type" value="Genomic_DNA"/>
</dbReference>
<dbReference type="Proteomes" id="UP000248745">
    <property type="component" value="Unassembled WGS sequence"/>
</dbReference>
<dbReference type="NCBIfam" id="TIGR04183">
    <property type="entry name" value="Por_Secre_tail"/>
    <property type="match status" value="1"/>
</dbReference>
<proteinExistence type="predicted"/>
<dbReference type="RefSeq" id="WP_110997317.1">
    <property type="nucleotide sequence ID" value="NZ_QKTW01000003.1"/>
</dbReference>
<dbReference type="OrthoDB" id="1490014at2"/>
<gene>
    <name evidence="2" type="ORF">DN068_02555</name>
</gene>
<evidence type="ECO:0008006" key="4">
    <source>
        <dbReference type="Google" id="ProtNLM"/>
    </source>
</evidence>
<protein>
    <recommendedName>
        <fullName evidence="4">Secretion system C-terminal sorting domain-containing protein</fullName>
    </recommendedName>
</protein>
<dbReference type="AlphaFoldDB" id="A0A2W2BDZ0"/>